<gene>
    <name evidence="2" type="ORF">NX784_25750</name>
</gene>
<dbReference type="RefSeq" id="WP_258819534.1">
    <property type="nucleotide sequence ID" value="NZ_JANUGW010000027.1"/>
</dbReference>
<name>A0ABT1ZYK0_9BURK</name>
<protein>
    <submittedName>
        <fullName evidence="2">Uncharacterized protein</fullName>
    </submittedName>
</protein>
<feature type="region of interest" description="Disordered" evidence="1">
    <location>
        <begin position="150"/>
        <end position="170"/>
    </location>
</feature>
<dbReference type="EMBL" id="JANUGW010000027">
    <property type="protein sequence ID" value="MCS0584997.1"/>
    <property type="molecule type" value="Genomic_DNA"/>
</dbReference>
<accession>A0ABT1ZYK0</accession>
<dbReference type="Proteomes" id="UP001204151">
    <property type="component" value="Unassembled WGS sequence"/>
</dbReference>
<sequence>MTYAIDHIDGGFRPALPDRRQINRIAACIALSLAAHALLLAVHRQPVTTLPAAPPERLTIRLQPAPPPAQVKPAAVPPIPRAQPEKHAKKTRPVIAVAPEKRQSTEETYAVKPAPETPETPAAPATTAPHFDADAARGMARKMATKLLTEPDPDKVGTALERLPKPPLQTESKFERAIKSAKRPDCKDGVPGGLLAPIFLAMDKKDSGCKW</sequence>
<keyword evidence="3" id="KW-1185">Reference proteome</keyword>
<feature type="region of interest" description="Disordered" evidence="1">
    <location>
        <begin position="64"/>
        <end position="129"/>
    </location>
</feature>
<evidence type="ECO:0000313" key="2">
    <source>
        <dbReference type="EMBL" id="MCS0584997.1"/>
    </source>
</evidence>
<feature type="compositionally biased region" description="Low complexity" evidence="1">
    <location>
        <begin position="113"/>
        <end position="129"/>
    </location>
</feature>
<proteinExistence type="predicted"/>
<organism evidence="2 3">
    <name type="scientific">Massilia pinisoli</name>
    <dbReference type="NCBI Taxonomy" id="1772194"/>
    <lineage>
        <taxon>Bacteria</taxon>
        <taxon>Pseudomonadati</taxon>
        <taxon>Pseudomonadota</taxon>
        <taxon>Betaproteobacteria</taxon>
        <taxon>Burkholderiales</taxon>
        <taxon>Oxalobacteraceae</taxon>
        <taxon>Telluria group</taxon>
        <taxon>Massilia</taxon>
    </lineage>
</organism>
<evidence type="ECO:0000256" key="1">
    <source>
        <dbReference type="SAM" id="MobiDB-lite"/>
    </source>
</evidence>
<comment type="caution">
    <text evidence="2">The sequence shown here is derived from an EMBL/GenBank/DDBJ whole genome shotgun (WGS) entry which is preliminary data.</text>
</comment>
<evidence type="ECO:0000313" key="3">
    <source>
        <dbReference type="Proteomes" id="UP001204151"/>
    </source>
</evidence>
<reference evidence="2 3" key="1">
    <citation type="submission" date="2022-08" db="EMBL/GenBank/DDBJ databases">
        <title>Reclassification of Massilia species as members of the genera Telluria, Duganella, Pseudoduganella, Mokoshia gen. nov. and Zemynaea gen. nov. using orthogonal and non-orthogonal genome-based approaches.</title>
        <authorList>
            <person name="Bowman J.P."/>
        </authorList>
    </citation>
    <scope>NUCLEOTIDE SEQUENCE [LARGE SCALE GENOMIC DNA]</scope>
    <source>
        <strain evidence="2 3">JCM 31316</strain>
    </source>
</reference>
<feature type="compositionally biased region" description="Pro residues" evidence="1">
    <location>
        <begin position="64"/>
        <end position="81"/>
    </location>
</feature>